<dbReference type="GeneID" id="54574328"/>
<dbReference type="Proteomes" id="UP000800094">
    <property type="component" value="Unassembled WGS sequence"/>
</dbReference>
<accession>A0A6A6IP71</accession>
<keyword evidence="2" id="KW-1185">Reference proteome</keyword>
<dbReference type="AlphaFoldDB" id="A0A6A6IP71"/>
<dbReference type="RefSeq" id="XP_033686606.1">
    <property type="nucleotide sequence ID" value="XM_033820998.1"/>
</dbReference>
<sequence>MPLIYTLPNELLLEIGSHIHGRHRNTDLASLCLVSQRLRPVGQEHLLREPTFHLDQIHNFLWELGHRSWVIPKIRRLEIKSTRKSRVDAADERDASRYIRYPALACPPQIAQSTEFLHRCNALIAFYARHPKHQAQWQTALHTDVVAALLGIALVVLPNLQQLHLAATWLMDFPVFAPLLAANVTARPSMDWKHDFLAGALAALRDNLRVLHVPTDLRGMQFAPRCRALFDFRAFTRLRELSLPMDALSYGLYHRVRPPAEPRAILPQSLEVLRISEATETTANFVNNLCLAKKRASFPGLRRVEVIYCTHRGRILTRAYTMRCPHPVRDVVSMCTDAGLGVWLYFPGSLMCTADAGASLWGLRDAGLLREVEEEVWAKRMGVFGVPEPRWEVFELGIDADGDVEME</sequence>
<dbReference type="OrthoDB" id="3219396at2759"/>
<evidence type="ECO:0000313" key="2">
    <source>
        <dbReference type="Proteomes" id="UP000800094"/>
    </source>
</evidence>
<reference evidence="1" key="1">
    <citation type="journal article" date="2020" name="Stud. Mycol.">
        <title>101 Dothideomycetes genomes: a test case for predicting lifestyles and emergence of pathogens.</title>
        <authorList>
            <person name="Haridas S."/>
            <person name="Albert R."/>
            <person name="Binder M."/>
            <person name="Bloem J."/>
            <person name="Labutti K."/>
            <person name="Salamov A."/>
            <person name="Andreopoulos B."/>
            <person name="Baker S."/>
            <person name="Barry K."/>
            <person name="Bills G."/>
            <person name="Bluhm B."/>
            <person name="Cannon C."/>
            <person name="Castanera R."/>
            <person name="Culley D."/>
            <person name="Daum C."/>
            <person name="Ezra D."/>
            <person name="Gonzalez J."/>
            <person name="Henrissat B."/>
            <person name="Kuo A."/>
            <person name="Liang C."/>
            <person name="Lipzen A."/>
            <person name="Lutzoni F."/>
            <person name="Magnuson J."/>
            <person name="Mondo S."/>
            <person name="Nolan M."/>
            <person name="Ohm R."/>
            <person name="Pangilinan J."/>
            <person name="Park H.-J."/>
            <person name="Ramirez L."/>
            <person name="Alfaro M."/>
            <person name="Sun H."/>
            <person name="Tritt A."/>
            <person name="Yoshinaga Y."/>
            <person name="Zwiers L.-H."/>
            <person name="Turgeon B."/>
            <person name="Goodwin S."/>
            <person name="Spatafora J."/>
            <person name="Crous P."/>
            <person name="Grigoriev I."/>
        </authorList>
    </citation>
    <scope>NUCLEOTIDE SEQUENCE</scope>
    <source>
        <strain evidence="1">CBS 122368</strain>
    </source>
</reference>
<dbReference type="EMBL" id="ML987192">
    <property type="protein sequence ID" value="KAF2251602.1"/>
    <property type="molecule type" value="Genomic_DNA"/>
</dbReference>
<name>A0A6A6IP71_9PLEO</name>
<gene>
    <name evidence="1" type="ORF">BU26DRAFT_240185</name>
</gene>
<organism evidence="1 2">
    <name type="scientific">Trematosphaeria pertusa</name>
    <dbReference type="NCBI Taxonomy" id="390896"/>
    <lineage>
        <taxon>Eukaryota</taxon>
        <taxon>Fungi</taxon>
        <taxon>Dikarya</taxon>
        <taxon>Ascomycota</taxon>
        <taxon>Pezizomycotina</taxon>
        <taxon>Dothideomycetes</taxon>
        <taxon>Pleosporomycetidae</taxon>
        <taxon>Pleosporales</taxon>
        <taxon>Massarineae</taxon>
        <taxon>Trematosphaeriaceae</taxon>
        <taxon>Trematosphaeria</taxon>
    </lineage>
</organism>
<proteinExistence type="predicted"/>
<evidence type="ECO:0000313" key="1">
    <source>
        <dbReference type="EMBL" id="KAF2251602.1"/>
    </source>
</evidence>
<evidence type="ECO:0008006" key="3">
    <source>
        <dbReference type="Google" id="ProtNLM"/>
    </source>
</evidence>
<protein>
    <recommendedName>
        <fullName evidence="3">F-box domain-containing protein</fullName>
    </recommendedName>
</protein>